<evidence type="ECO:0000313" key="5">
    <source>
        <dbReference type="Proteomes" id="UP001344447"/>
    </source>
</evidence>
<dbReference type="Proteomes" id="UP001344447">
    <property type="component" value="Unassembled WGS sequence"/>
</dbReference>
<feature type="signal peptide" evidence="3">
    <location>
        <begin position="1"/>
        <end position="18"/>
    </location>
</feature>
<organism evidence="4 5">
    <name type="scientific">Dictyostelium firmibasis</name>
    <dbReference type="NCBI Taxonomy" id="79012"/>
    <lineage>
        <taxon>Eukaryota</taxon>
        <taxon>Amoebozoa</taxon>
        <taxon>Evosea</taxon>
        <taxon>Eumycetozoa</taxon>
        <taxon>Dictyostelia</taxon>
        <taxon>Dictyosteliales</taxon>
        <taxon>Dictyosteliaceae</taxon>
        <taxon>Dictyostelium</taxon>
    </lineage>
</organism>
<comment type="caution">
    <text evidence="4">The sequence shown here is derived from an EMBL/GenBank/DDBJ whole genome shotgun (WGS) entry which is preliminary data.</text>
</comment>
<keyword evidence="2" id="KW-1133">Transmembrane helix</keyword>
<feature type="chain" id="PRO_5042950512" evidence="3">
    <location>
        <begin position="19"/>
        <end position="586"/>
    </location>
</feature>
<feature type="transmembrane region" description="Helical" evidence="2">
    <location>
        <begin position="533"/>
        <end position="556"/>
    </location>
</feature>
<keyword evidence="2" id="KW-0472">Membrane</keyword>
<protein>
    <submittedName>
        <fullName evidence="4">Uncharacterized protein</fullName>
    </submittedName>
</protein>
<feature type="region of interest" description="Disordered" evidence="1">
    <location>
        <begin position="566"/>
        <end position="586"/>
    </location>
</feature>
<proteinExistence type="predicted"/>
<name>A0AAN7UBF5_9MYCE</name>
<dbReference type="EMBL" id="JAVFKY010000001">
    <property type="protein sequence ID" value="KAK5584485.1"/>
    <property type="molecule type" value="Genomic_DNA"/>
</dbReference>
<keyword evidence="2" id="KW-0812">Transmembrane</keyword>
<evidence type="ECO:0000256" key="3">
    <source>
        <dbReference type="SAM" id="SignalP"/>
    </source>
</evidence>
<evidence type="ECO:0000313" key="4">
    <source>
        <dbReference type="EMBL" id="KAK5584485.1"/>
    </source>
</evidence>
<feature type="compositionally biased region" description="Basic and acidic residues" evidence="1">
    <location>
        <begin position="569"/>
        <end position="578"/>
    </location>
</feature>
<keyword evidence="5" id="KW-1185">Reference proteome</keyword>
<feature type="region of interest" description="Disordered" evidence="1">
    <location>
        <begin position="207"/>
        <end position="248"/>
    </location>
</feature>
<keyword evidence="3" id="KW-0732">Signal</keyword>
<sequence>MRYFILFVLLSMINLVFGQIHFQRFVAYDGYNIETCGTKTIPCKSIQYTIDQIKEYGYDQYSIEILLGRGEHHSPNPTNLYGLNITIGVANPMESVLLSVVSLEGSGISPQFVVKYPYRSDFIVPTNIVFRDFSVSNCNNYQNSELGSFFQSNIGIEDNVFLNVNVENVNFLCSISYSPYFSVADNFDVNGDSSSYSSSGSSSYYADVNKNNNNNPRKPNQISDSYSYSSGSFSSYDDSSSSYDNNNNNYNNQGLYMNQIQQNFNGNSYPNDNINISITFDNCQFGSTGISTYIYSQYPFALNSYSQLTIALAIVNTNFNSLYIEYGAPLSQIYGGSFTMKNVSINGLVSNPSTITPLFYFHSASVVFNQVNINGSFTVESLLKTENCIVMANQFNLLLQAQYSVTNQIITLKNSFAYFENSTIVVTVPTDSYTGQYDNVGVFNPVNSQLYLFSNRISSNATSIIYSQSSTVLANNNQFEYAPYSINTYVLISCLGSNSKFIGDSSFTMASDSCQRRSFSIFWNSSNFLEITLAFLSGILSIVFIFILMFTVSAIAKCSRRKRKALQKSKKEKEEEAKSLLSVNSA</sequence>
<evidence type="ECO:0000256" key="2">
    <source>
        <dbReference type="SAM" id="Phobius"/>
    </source>
</evidence>
<gene>
    <name evidence="4" type="ORF">RB653_006097</name>
</gene>
<evidence type="ECO:0000256" key="1">
    <source>
        <dbReference type="SAM" id="MobiDB-lite"/>
    </source>
</evidence>
<dbReference type="AlphaFoldDB" id="A0AAN7UBF5"/>
<reference evidence="4 5" key="1">
    <citation type="submission" date="2023-11" db="EMBL/GenBank/DDBJ databases">
        <title>Dfirmibasis_genome.</title>
        <authorList>
            <person name="Edelbroek B."/>
            <person name="Kjellin J."/>
            <person name="Jerlstrom-Hultqvist J."/>
            <person name="Soderbom F."/>
        </authorList>
    </citation>
    <scope>NUCLEOTIDE SEQUENCE [LARGE SCALE GENOMIC DNA]</scope>
    <source>
        <strain evidence="4 5">TNS-C-14</strain>
    </source>
</reference>
<accession>A0AAN7UBF5</accession>